<gene>
    <name evidence="2" type="ORF">BSZ39_10740</name>
</gene>
<evidence type="ECO:0000313" key="2">
    <source>
        <dbReference type="EMBL" id="OKL53202.1"/>
    </source>
</evidence>
<dbReference type="AlphaFoldDB" id="A0A1Q5Q0J1"/>
<evidence type="ECO:0008006" key="4">
    <source>
        <dbReference type="Google" id="ProtNLM"/>
    </source>
</evidence>
<dbReference type="EMBL" id="MQVR01000078">
    <property type="protein sequence ID" value="OKL53202.1"/>
    <property type="molecule type" value="Genomic_DNA"/>
</dbReference>
<reference evidence="3" key="1">
    <citation type="submission" date="2016-12" db="EMBL/GenBank/DDBJ databases">
        <authorList>
            <person name="Meng X."/>
        </authorList>
    </citation>
    <scope>NUCLEOTIDE SEQUENCE [LARGE SCALE GENOMIC DNA]</scope>
    <source>
        <strain evidence="3">DSM 19116</strain>
    </source>
</reference>
<dbReference type="OrthoDB" id="9812539at2"/>
<organism evidence="2 3">
    <name type="scientific">Bowdeniella nasicola</name>
    <dbReference type="NCBI Taxonomy" id="208480"/>
    <lineage>
        <taxon>Bacteria</taxon>
        <taxon>Bacillati</taxon>
        <taxon>Actinomycetota</taxon>
        <taxon>Actinomycetes</taxon>
        <taxon>Actinomycetales</taxon>
        <taxon>Actinomycetaceae</taxon>
        <taxon>Bowdeniella</taxon>
    </lineage>
</organism>
<evidence type="ECO:0000313" key="3">
    <source>
        <dbReference type="Proteomes" id="UP000185628"/>
    </source>
</evidence>
<dbReference type="Proteomes" id="UP000185628">
    <property type="component" value="Unassembled WGS sequence"/>
</dbReference>
<name>A0A1Q5Q0J1_9ACTO</name>
<dbReference type="Pfam" id="PF11158">
    <property type="entry name" value="DUF2938"/>
    <property type="match status" value="1"/>
</dbReference>
<accession>A0A1Q5Q0J1</accession>
<dbReference type="InterPro" id="IPR021329">
    <property type="entry name" value="DUF2938"/>
</dbReference>
<proteinExistence type="predicted"/>
<comment type="caution">
    <text evidence="2">The sequence shown here is derived from an EMBL/GenBank/DDBJ whole genome shotgun (WGS) entry which is preliminary data.</text>
</comment>
<feature type="region of interest" description="Disordered" evidence="1">
    <location>
        <begin position="102"/>
        <end position="129"/>
    </location>
</feature>
<keyword evidence="3" id="KW-1185">Reference proteome</keyword>
<protein>
    <recommendedName>
        <fullName evidence="4">DUF2938 domain-containing protein</fullName>
    </recommendedName>
</protein>
<evidence type="ECO:0000256" key="1">
    <source>
        <dbReference type="SAM" id="MobiDB-lite"/>
    </source>
</evidence>
<sequence length="129" mass="14078">MDLAGEVLRRTRGIQSLGYRLMGRWIGHMGRGQFQHESIRTAPEVKYEKTIGWTAHYSIGAGFAVGMVALDPRWLERPTLSRALAMGVSTLAEPWLVMQPAARTPSGPVPVARDGPQQAAGGSRRRIAA</sequence>